<dbReference type="KEGG" id="lfa:LFA_3629"/>
<accession>A0A098GBU4</accession>
<proteinExistence type="predicted"/>
<name>A0A098GBU4_9GAMM</name>
<sequence length="91" mass="10578">MVLIQPVQPVFVTIKIGEEKYDCQMISLSDTELELTSSEYMEKESHVLFFAKYFRGNATINEIKFAQFCFTYKLSIEAIQFQPGLIINTRL</sequence>
<dbReference type="Proteomes" id="UP000032430">
    <property type="component" value="Chromosome I"/>
</dbReference>
<protein>
    <submittedName>
        <fullName evidence="1">Uncharacterized protein</fullName>
    </submittedName>
</protein>
<keyword evidence="2" id="KW-1185">Reference proteome</keyword>
<reference evidence="2" key="1">
    <citation type="submission" date="2014-09" db="EMBL/GenBank/DDBJ databases">
        <authorList>
            <person name="Gomez-Valero L."/>
        </authorList>
    </citation>
    <scope>NUCLEOTIDE SEQUENCE [LARGE SCALE GENOMIC DNA]</scope>
    <source>
        <strain evidence="2">ATCC700992</strain>
    </source>
</reference>
<evidence type="ECO:0000313" key="1">
    <source>
        <dbReference type="EMBL" id="CEG58956.1"/>
    </source>
</evidence>
<gene>
    <name evidence="1" type="ORF">LFA_3629</name>
</gene>
<dbReference type="EMBL" id="LN614827">
    <property type="protein sequence ID" value="CEG58956.1"/>
    <property type="molecule type" value="Genomic_DNA"/>
</dbReference>
<dbReference type="HOGENOM" id="CLU_2437211_0_0_6"/>
<evidence type="ECO:0000313" key="2">
    <source>
        <dbReference type="Proteomes" id="UP000032430"/>
    </source>
</evidence>
<dbReference type="AlphaFoldDB" id="A0A098GBU4"/>
<organism evidence="1 2">
    <name type="scientific">Legionella fallonii LLAP-10</name>
    <dbReference type="NCBI Taxonomy" id="1212491"/>
    <lineage>
        <taxon>Bacteria</taxon>
        <taxon>Pseudomonadati</taxon>
        <taxon>Pseudomonadota</taxon>
        <taxon>Gammaproteobacteria</taxon>
        <taxon>Legionellales</taxon>
        <taxon>Legionellaceae</taxon>
        <taxon>Legionella</taxon>
    </lineage>
</organism>